<dbReference type="EMBL" id="JACPHQ010000042">
    <property type="protein sequence ID" value="MBI2466168.1"/>
    <property type="molecule type" value="Genomic_DNA"/>
</dbReference>
<dbReference type="CDD" id="cd22784">
    <property type="entry name" value="DPBB_MltA_YuiC-like"/>
    <property type="match status" value="1"/>
</dbReference>
<keyword evidence="1" id="KW-0732">Signal</keyword>
<evidence type="ECO:0000313" key="2">
    <source>
        <dbReference type="EMBL" id="MBI2052259.1"/>
    </source>
</evidence>
<reference evidence="3" key="1">
    <citation type="submission" date="2020-07" db="EMBL/GenBank/DDBJ databases">
        <title>Huge and variable diversity of episymbiotic CPR bacteria and DPANN archaea in groundwater ecosystems.</title>
        <authorList>
            <person name="He C.Y."/>
            <person name="Keren R."/>
            <person name="Whittaker M."/>
            <person name="Farag I.F."/>
            <person name="Doudna J."/>
            <person name="Cate J.H.D."/>
            <person name="Banfield J.F."/>
        </authorList>
    </citation>
    <scope>NUCLEOTIDE SEQUENCE</scope>
    <source>
        <strain evidence="2">NC_groundwater_191_Ag_S-0.1um_45_8</strain>
        <strain evidence="3">NC_groundwater_418_Ag_B-0.1um_45_10</strain>
    </source>
</reference>
<dbReference type="Proteomes" id="UP000709672">
    <property type="component" value="Unassembled WGS sequence"/>
</dbReference>
<protein>
    <submittedName>
        <fullName evidence="3">3D domain-containing protein</fullName>
    </submittedName>
</protein>
<feature type="signal peptide" evidence="1">
    <location>
        <begin position="1"/>
        <end position="27"/>
    </location>
</feature>
<comment type="caution">
    <text evidence="3">The sequence shown here is derived from an EMBL/GenBank/DDBJ whole genome shotgun (WGS) entry which is preliminary data.</text>
</comment>
<accession>A0A931YDZ7</accession>
<evidence type="ECO:0000313" key="3">
    <source>
        <dbReference type="EMBL" id="MBI2466168.1"/>
    </source>
</evidence>
<sequence length="179" mass="19830">MKNITKKITVLRLILALVVMTSFPAQTQAAFVDFDSIGSWFKDKLTAIAWAEKLPETTGSELITVKGIALMPTIQPLVGVLEVYETFVTAYSSSVDETDATPFITASGETVRDGIVAANFLPLGTKIKIPEYFGNKIFVVKDRMARKHNEKVDIWFSSKELAKAFGKRKLQVQVVEEAI</sequence>
<proteinExistence type="predicted"/>
<gene>
    <name evidence="2" type="ORF">HYT38_01090</name>
    <name evidence="3" type="ORF">HYV66_03015</name>
</gene>
<dbReference type="EMBL" id="JACOYY010000034">
    <property type="protein sequence ID" value="MBI2052259.1"/>
    <property type="molecule type" value="Genomic_DNA"/>
</dbReference>
<evidence type="ECO:0000256" key="1">
    <source>
        <dbReference type="SAM" id="SignalP"/>
    </source>
</evidence>
<organism evidence="3 4">
    <name type="scientific">Candidatus Sungiibacteriota bacterium</name>
    <dbReference type="NCBI Taxonomy" id="2750080"/>
    <lineage>
        <taxon>Bacteria</taxon>
        <taxon>Candidatus Sungiibacteriota</taxon>
    </lineage>
</organism>
<dbReference type="AlphaFoldDB" id="A0A931YDZ7"/>
<evidence type="ECO:0000313" key="4">
    <source>
        <dbReference type="Proteomes" id="UP000709672"/>
    </source>
</evidence>
<name>A0A931YDZ7_9BACT</name>
<feature type="chain" id="PRO_5036661080" evidence="1">
    <location>
        <begin position="28"/>
        <end position="179"/>
    </location>
</feature>
<dbReference type="Proteomes" id="UP000786662">
    <property type="component" value="Unassembled WGS sequence"/>
</dbReference>